<organism evidence="2 3">
    <name type="scientific">Tritrichomonas musculus</name>
    <dbReference type="NCBI Taxonomy" id="1915356"/>
    <lineage>
        <taxon>Eukaryota</taxon>
        <taxon>Metamonada</taxon>
        <taxon>Parabasalia</taxon>
        <taxon>Tritrichomonadida</taxon>
        <taxon>Tritrichomonadidae</taxon>
        <taxon>Tritrichomonas</taxon>
    </lineage>
</organism>
<evidence type="ECO:0008006" key="4">
    <source>
        <dbReference type="Google" id="ProtNLM"/>
    </source>
</evidence>
<feature type="transmembrane region" description="Helical" evidence="1">
    <location>
        <begin position="67"/>
        <end position="87"/>
    </location>
</feature>
<dbReference type="EMBL" id="JAPFFF010000003">
    <property type="protein sequence ID" value="KAK8894381.1"/>
    <property type="molecule type" value="Genomic_DNA"/>
</dbReference>
<evidence type="ECO:0000313" key="2">
    <source>
        <dbReference type="EMBL" id="KAK8894381.1"/>
    </source>
</evidence>
<comment type="caution">
    <text evidence="2">The sequence shown here is derived from an EMBL/GenBank/DDBJ whole genome shotgun (WGS) entry which is preliminary data.</text>
</comment>
<name>A0ABR2KUE0_9EUKA</name>
<sequence>MPTSVPYIFRPILDDELSFITHVMNFRRSNLFYYEESRLSDFYYKGYSFPLLYTASLMSLGASYSDATIIICLFNIIALSFIILINSELYSKWYLVSCFLFYFSAPSAFHYFFKDKNRLNIQNDLVHQIEPNHHTIAYQTFFCMLSCSKMASYTITLTQYSYYHRSGFLTLFIPNIPAQLGTFLTLFVERKSNWPKIWPIILIIIPHLFPFNFSYFPLFREETMRGTLFAAFKIWYDSFSLMPLSLFYKSSVHEEFRKEMISRLAGFCLIIFLREGNDRFINFAAAVALIGPTINLLFSISLKIILSRIKSEEIQGCFLYVHWAIFFTFIAGGFICASRILMANEKFIGKSEIQLINWINSKDKNNKFNVPTDAVLFVKPRLLHPAILAKRRLFIGDKRSLYLYGYKITKKFLVYKDVVKSNFSSSVLQKYHINYVIDDSSNSFFFNEKVVEKNVVFSNQDYRVLKF</sequence>
<keyword evidence="1" id="KW-1133">Transmembrane helix</keyword>
<keyword evidence="1" id="KW-0812">Transmembrane</keyword>
<keyword evidence="1" id="KW-0472">Membrane</keyword>
<evidence type="ECO:0000256" key="1">
    <source>
        <dbReference type="SAM" id="Phobius"/>
    </source>
</evidence>
<evidence type="ECO:0000313" key="3">
    <source>
        <dbReference type="Proteomes" id="UP001470230"/>
    </source>
</evidence>
<gene>
    <name evidence="2" type="ORF">M9Y10_022816</name>
</gene>
<feature type="transmembrane region" description="Helical" evidence="1">
    <location>
        <begin position="93"/>
        <end position="113"/>
    </location>
</feature>
<feature type="transmembrane region" description="Helical" evidence="1">
    <location>
        <begin position="228"/>
        <end position="248"/>
    </location>
</feature>
<accession>A0ABR2KUE0</accession>
<feature type="transmembrane region" description="Helical" evidence="1">
    <location>
        <begin position="318"/>
        <end position="342"/>
    </location>
</feature>
<dbReference type="Proteomes" id="UP001470230">
    <property type="component" value="Unassembled WGS sequence"/>
</dbReference>
<keyword evidence="3" id="KW-1185">Reference proteome</keyword>
<protein>
    <recommendedName>
        <fullName evidence="4">FHA domain-containing protein</fullName>
    </recommendedName>
</protein>
<reference evidence="2 3" key="1">
    <citation type="submission" date="2024-04" db="EMBL/GenBank/DDBJ databases">
        <title>Tritrichomonas musculus Genome.</title>
        <authorList>
            <person name="Alves-Ferreira E."/>
            <person name="Grigg M."/>
            <person name="Lorenzi H."/>
            <person name="Galac M."/>
        </authorList>
    </citation>
    <scope>NUCLEOTIDE SEQUENCE [LARGE SCALE GENOMIC DNA]</scope>
    <source>
        <strain evidence="2 3">EAF2021</strain>
    </source>
</reference>
<proteinExistence type="predicted"/>
<feature type="transmembrane region" description="Helical" evidence="1">
    <location>
        <begin position="197"/>
        <end position="216"/>
    </location>
</feature>
<feature type="transmembrane region" description="Helical" evidence="1">
    <location>
        <begin position="283"/>
        <end position="306"/>
    </location>
</feature>